<sequence length="121" mass="13224">MEAFQEIKAHKINFLKTFFIYLMFLVIGLGIAIPGPTLLDLQIAVNCSLEEIGYLLPARALGYASGSILGGLIPEKVDKQPFIITFMTLSAVFLGSLPWNRTLVGLIATAVFKGLFMGIME</sequence>
<dbReference type="PANTHER" id="PTHR23121">
    <property type="entry name" value="SODIUM-DEPENDENT GLUCOSE TRANSPORTER 1"/>
    <property type="match status" value="1"/>
</dbReference>
<dbReference type="Gene3D" id="1.20.1250.20">
    <property type="entry name" value="MFS general substrate transporter like domains"/>
    <property type="match status" value="1"/>
</dbReference>
<dbReference type="OrthoDB" id="6514150at2759"/>
<dbReference type="InterPro" id="IPR036259">
    <property type="entry name" value="MFS_trans_sf"/>
</dbReference>
<evidence type="ECO:0000256" key="4">
    <source>
        <dbReference type="ARBA" id="ARBA00023136"/>
    </source>
</evidence>
<accession>A0A443QHR6</accession>
<feature type="transmembrane region" description="Helical" evidence="5">
    <location>
        <begin position="103"/>
        <end position="120"/>
    </location>
</feature>
<feature type="non-terminal residue" evidence="7">
    <location>
        <position position="121"/>
    </location>
</feature>
<dbReference type="PANTHER" id="PTHR23121:SF9">
    <property type="entry name" value="SODIUM-DEPENDENT GLUCOSE TRANSPORTER 1"/>
    <property type="match status" value="1"/>
</dbReference>
<keyword evidence="8" id="KW-1185">Reference proteome</keyword>
<evidence type="ECO:0000313" key="7">
    <source>
        <dbReference type="EMBL" id="RWS02572.1"/>
    </source>
</evidence>
<dbReference type="SUPFAM" id="SSF103473">
    <property type="entry name" value="MFS general substrate transporter"/>
    <property type="match status" value="1"/>
</dbReference>
<dbReference type="VEuPathDB" id="VectorBase:LDEU014325"/>
<name>A0A443QHR6_9ACAR</name>
<keyword evidence="7" id="KW-0762">Sugar transport</keyword>
<evidence type="ECO:0000259" key="6">
    <source>
        <dbReference type="PROSITE" id="PS50850"/>
    </source>
</evidence>
<comment type="caution">
    <text evidence="7">The sequence shown here is derived from an EMBL/GenBank/DDBJ whole genome shotgun (WGS) entry which is preliminary data.</text>
</comment>
<comment type="subcellular location">
    <subcellularLocation>
        <location evidence="1">Membrane</location>
        <topology evidence="1">Multi-pass membrane protein</topology>
    </subcellularLocation>
</comment>
<feature type="domain" description="Major facilitator superfamily (MFS) profile" evidence="6">
    <location>
        <begin position="16"/>
        <end position="121"/>
    </location>
</feature>
<protein>
    <submittedName>
        <fullName evidence="7">Sodium-dependent glucose transporter 1A-like protein</fullName>
    </submittedName>
</protein>
<dbReference type="InterPro" id="IPR020846">
    <property type="entry name" value="MFS_dom"/>
</dbReference>
<dbReference type="Proteomes" id="UP000288716">
    <property type="component" value="Unassembled WGS sequence"/>
</dbReference>
<gene>
    <name evidence="7" type="ORF">B4U80_14767</name>
</gene>
<dbReference type="EMBL" id="NCKV01055847">
    <property type="protein sequence ID" value="RWS02572.1"/>
    <property type="molecule type" value="Genomic_DNA"/>
</dbReference>
<dbReference type="GO" id="GO:0022857">
    <property type="term" value="F:transmembrane transporter activity"/>
    <property type="evidence" value="ECO:0007669"/>
    <property type="project" value="InterPro"/>
</dbReference>
<evidence type="ECO:0000256" key="5">
    <source>
        <dbReference type="SAM" id="Phobius"/>
    </source>
</evidence>
<dbReference type="AlphaFoldDB" id="A0A443QHR6"/>
<proteinExistence type="predicted"/>
<keyword evidence="7" id="KW-0813">Transport</keyword>
<reference evidence="7 8" key="1">
    <citation type="journal article" date="2018" name="Gigascience">
        <title>Genomes of trombidid mites reveal novel predicted allergens and laterally-transferred genes associated with secondary metabolism.</title>
        <authorList>
            <person name="Dong X."/>
            <person name="Chaisiri K."/>
            <person name="Xia D."/>
            <person name="Armstrong S.D."/>
            <person name="Fang Y."/>
            <person name="Donnelly M.J."/>
            <person name="Kadowaki T."/>
            <person name="McGarry J.W."/>
            <person name="Darby A.C."/>
            <person name="Makepeace B.L."/>
        </authorList>
    </citation>
    <scope>NUCLEOTIDE SEQUENCE [LARGE SCALE GENOMIC DNA]</scope>
    <source>
        <strain evidence="7">UoL-UT</strain>
    </source>
</reference>
<organism evidence="7 8">
    <name type="scientific">Leptotrombidium deliense</name>
    <dbReference type="NCBI Taxonomy" id="299467"/>
    <lineage>
        <taxon>Eukaryota</taxon>
        <taxon>Metazoa</taxon>
        <taxon>Ecdysozoa</taxon>
        <taxon>Arthropoda</taxon>
        <taxon>Chelicerata</taxon>
        <taxon>Arachnida</taxon>
        <taxon>Acari</taxon>
        <taxon>Acariformes</taxon>
        <taxon>Trombidiformes</taxon>
        <taxon>Prostigmata</taxon>
        <taxon>Anystina</taxon>
        <taxon>Parasitengona</taxon>
        <taxon>Trombiculoidea</taxon>
        <taxon>Trombiculidae</taxon>
        <taxon>Leptotrombidium</taxon>
    </lineage>
</organism>
<evidence type="ECO:0000256" key="2">
    <source>
        <dbReference type="ARBA" id="ARBA00022692"/>
    </source>
</evidence>
<evidence type="ECO:0000256" key="1">
    <source>
        <dbReference type="ARBA" id="ARBA00004141"/>
    </source>
</evidence>
<dbReference type="PROSITE" id="PS50850">
    <property type="entry name" value="MFS"/>
    <property type="match status" value="1"/>
</dbReference>
<keyword evidence="2 5" id="KW-0812">Transmembrane</keyword>
<keyword evidence="4 5" id="KW-0472">Membrane</keyword>
<evidence type="ECO:0000256" key="3">
    <source>
        <dbReference type="ARBA" id="ARBA00022989"/>
    </source>
</evidence>
<evidence type="ECO:0000313" key="8">
    <source>
        <dbReference type="Proteomes" id="UP000288716"/>
    </source>
</evidence>
<keyword evidence="3 5" id="KW-1133">Transmembrane helix</keyword>
<feature type="transmembrane region" description="Helical" evidence="5">
    <location>
        <begin position="12"/>
        <end position="32"/>
    </location>
</feature>
<dbReference type="GO" id="GO:0016020">
    <property type="term" value="C:membrane"/>
    <property type="evidence" value="ECO:0007669"/>
    <property type="project" value="UniProtKB-SubCell"/>
</dbReference>